<organism evidence="2 3">
    <name type="scientific">Leptolyngbya subtilissima DQ-A4</name>
    <dbReference type="NCBI Taxonomy" id="2933933"/>
    <lineage>
        <taxon>Bacteria</taxon>
        <taxon>Bacillati</taxon>
        <taxon>Cyanobacteriota</taxon>
        <taxon>Cyanophyceae</taxon>
        <taxon>Leptolyngbyales</taxon>
        <taxon>Leptolyngbyaceae</taxon>
        <taxon>Leptolyngbya group</taxon>
        <taxon>Leptolyngbya</taxon>
    </lineage>
</organism>
<name>A0ABV0KAQ7_9CYAN</name>
<dbReference type="Proteomes" id="UP001482513">
    <property type="component" value="Unassembled WGS sequence"/>
</dbReference>
<evidence type="ECO:0000256" key="1">
    <source>
        <dbReference type="SAM" id="Coils"/>
    </source>
</evidence>
<evidence type="ECO:0000313" key="3">
    <source>
        <dbReference type="Proteomes" id="UP001482513"/>
    </source>
</evidence>
<dbReference type="RefSeq" id="WP_190707777.1">
    <property type="nucleotide sequence ID" value="NZ_JAMPKX010000014.1"/>
</dbReference>
<keyword evidence="1" id="KW-0175">Coiled coil</keyword>
<protein>
    <submittedName>
        <fullName evidence="2">Uncharacterized protein</fullName>
    </submittedName>
</protein>
<accession>A0ABV0KAQ7</accession>
<proteinExistence type="predicted"/>
<feature type="coiled-coil region" evidence="1">
    <location>
        <begin position="25"/>
        <end position="52"/>
    </location>
</feature>
<comment type="caution">
    <text evidence="2">The sequence shown here is derived from an EMBL/GenBank/DDBJ whole genome shotgun (WGS) entry which is preliminary data.</text>
</comment>
<sequence>MTPTSSLDANQNPDKSPEKIIAEILTLQVEELQHLKHEVQALRQDVGALKVAHYVAMELILIHGSGLSPDEAHESMEELFAGGGAGW</sequence>
<reference evidence="2 3" key="1">
    <citation type="submission" date="2022-04" db="EMBL/GenBank/DDBJ databases">
        <title>Positive selection, recombination, and allopatry shape intraspecific diversity of widespread and dominant cyanobacteria.</title>
        <authorList>
            <person name="Wei J."/>
            <person name="Shu W."/>
            <person name="Hu C."/>
        </authorList>
    </citation>
    <scope>NUCLEOTIDE SEQUENCE [LARGE SCALE GENOMIC DNA]</scope>
    <source>
        <strain evidence="2 3">DQ-A4</strain>
    </source>
</reference>
<gene>
    <name evidence="2" type="ORF">NC992_22590</name>
</gene>
<evidence type="ECO:0000313" key="2">
    <source>
        <dbReference type="EMBL" id="MEP0949684.1"/>
    </source>
</evidence>
<keyword evidence="3" id="KW-1185">Reference proteome</keyword>
<dbReference type="EMBL" id="JAMPKX010000014">
    <property type="protein sequence ID" value="MEP0949684.1"/>
    <property type="molecule type" value="Genomic_DNA"/>
</dbReference>